<dbReference type="Proteomes" id="UP001443914">
    <property type="component" value="Unassembled WGS sequence"/>
</dbReference>
<keyword evidence="3" id="KW-1185">Reference proteome</keyword>
<evidence type="ECO:0000313" key="2">
    <source>
        <dbReference type="EMBL" id="KAK9749197.1"/>
    </source>
</evidence>
<dbReference type="PANTHER" id="PTHR34222:SF100">
    <property type="entry name" value="CCHC-TYPE DOMAIN-CONTAINING PROTEIN"/>
    <property type="match status" value="1"/>
</dbReference>
<proteinExistence type="predicted"/>
<protein>
    <recommendedName>
        <fullName evidence="1">Retrovirus-related Pol polyprotein from transposon TNT 1-94-like beta-barrel domain-containing protein</fullName>
    </recommendedName>
</protein>
<evidence type="ECO:0000313" key="3">
    <source>
        <dbReference type="Proteomes" id="UP001443914"/>
    </source>
</evidence>
<feature type="domain" description="Retrovirus-related Pol polyprotein from transposon TNT 1-94-like beta-barrel" evidence="1">
    <location>
        <begin position="181"/>
        <end position="256"/>
    </location>
</feature>
<accession>A0AAW1MXI0</accession>
<dbReference type="EMBL" id="JBDFQZ010000002">
    <property type="protein sequence ID" value="KAK9749197.1"/>
    <property type="molecule type" value="Genomic_DNA"/>
</dbReference>
<comment type="caution">
    <text evidence="2">The sequence shown here is derived from an EMBL/GenBank/DDBJ whole genome shotgun (WGS) entry which is preliminary data.</text>
</comment>
<name>A0AAW1MXI0_SAPOF</name>
<dbReference type="Pfam" id="PF22936">
    <property type="entry name" value="Pol_BBD"/>
    <property type="match status" value="1"/>
</dbReference>
<evidence type="ECO:0000259" key="1">
    <source>
        <dbReference type="Pfam" id="PF22936"/>
    </source>
</evidence>
<gene>
    <name evidence="2" type="ORF">RND81_02G108700</name>
</gene>
<dbReference type="InterPro" id="IPR054722">
    <property type="entry name" value="PolX-like_BBD"/>
</dbReference>
<dbReference type="AlphaFoldDB" id="A0AAW1MXI0"/>
<organism evidence="2 3">
    <name type="scientific">Saponaria officinalis</name>
    <name type="common">Common soapwort</name>
    <name type="synonym">Lychnis saponaria</name>
    <dbReference type="NCBI Taxonomy" id="3572"/>
    <lineage>
        <taxon>Eukaryota</taxon>
        <taxon>Viridiplantae</taxon>
        <taxon>Streptophyta</taxon>
        <taxon>Embryophyta</taxon>
        <taxon>Tracheophyta</taxon>
        <taxon>Spermatophyta</taxon>
        <taxon>Magnoliopsida</taxon>
        <taxon>eudicotyledons</taxon>
        <taxon>Gunneridae</taxon>
        <taxon>Pentapetalae</taxon>
        <taxon>Caryophyllales</taxon>
        <taxon>Caryophyllaceae</taxon>
        <taxon>Caryophylleae</taxon>
        <taxon>Saponaria</taxon>
    </lineage>
</organism>
<dbReference type="PANTHER" id="PTHR34222">
    <property type="entry name" value="GAG_PRE-INTEGRS DOMAIN-CONTAINING PROTEIN"/>
    <property type="match status" value="1"/>
</dbReference>
<reference evidence="2" key="1">
    <citation type="submission" date="2024-03" db="EMBL/GenBank/DDBJ databases">
        <title>WGS assembly of Saponaria officinalis var. Norfolk2.</title>
        <authorList>
            <person name="Jenkins J."/>
            <person name="Shu S."/>
            <person name="Grimwood J."/>
            <person name="Barry K."/>
            <person name="Goodstein D."/>
            <person name="Schmutz J."/>
            <person name="Leebens-Mack J."/>
            <person name="Osbourn A."/>
        </authorList>
    </citation>
    <scope>NUCLEOTIDE SEQUENCE [LARGE SCALE GENOMIC DNA]</scope>
    <source>
        <strain evidence="2">JIC</strain>
    </source>
</reference>
<sequence>MLRSNILMKDPLPTVDDTISLMLQEEIQSTNLGGIRMVENSTLMGKSEFVREKYYYCDRDNHRSNLCWEVRGYPVGHPKHKKPIHKPGYKNSQGNVFRQQKTYQGHGRQSGYKGSSAAHVKTEESDLSTAIGAATLQLKNLLKRVPNNNSRNNPGGESEEELEFNFAGMINIHQIKPNEVWIIDTGATNHMTAHLDMLDDVEPVLSRHKINLPDGNYVKVTHRGNATLSNGLELRNVFYIPEFKQNLLSVHQLAKDNKCYVTFFDDRCYV</sequence>